<dbReference type="Proteomes" id="UP000500826">
    <property type="component" value="Chromosome"/>
</dbReference>
<name>A0ABX6P497_9BURK</name>
<reference evidence="2 3" key="2">
    <citation type="submission" date="2020-05" db="EMBL/GenBank/DDBJ databases">
        <authorList>
            <person name="Khan S.A."/>
            <person name="Jeon C.O."/>
            <person name="Chun B.H."/>
        </authorList>
    </citation>
    <scope>NUCLEOTIDE SEQUENCE [LARGE SCALE GENOMIC DNA]</scope>
    <source>
        <strain evidence="2 3">H242</strain>
    </source>
</reference>
<evidence type="ECO:0000313" key="3">
    <source>
        <dbReference type="Proteomes" id="UP000500826"/>
    </source>
</evidence>
<organism evidence="2 3">
    <name type="scientific">Ramlibacter terrae</name>
    <dbReference type="NCBI Taxonomy" id="2732511"/>
    <lineage>
        <taxon>Bacteria</taxon>
        <taxon>Pseudomonadati</taxon>
        <taxon>Pseudomonadota</taxon>
        <taxon>Betaproteobacteria</taxon>
        <taxon>Burkholderiales</taxon>
        <taxon>Comamonadaceae</taxon>
        <taxon>Ramlibacter</taxon>
    </lineage>
</organism>
<dbReference type="EMBL" id="CP053418">
    <property type="protein sequence ID" value="QJW84349.1"/>
    <property type="molecule type" value="Genomic_DNA"/>
</dbReference>
<feature type="region of interest" description="Disordered" evidence="1">
    <location>
        <begin position="1"/>
        <end position="22"/>
    </location>
</feature>
<protein>
    <submittedName>
        <fullName evidence="2">Uncharacterized protein</fullName>
    </submittedName>
</protein>
<feature type="region of interest" description="Disordered" evidence="1">
    <location>
        <begin position="87"/>
        <end position="130"/>
    </location>
</feature>
<feature type="compositionally biased region" description="Polar residues" evidence="1">
    <location>
        <begin position="1"/>
        <end position="15"/>
    </location>
</feature>
<keyword evidence="3" id="KW-1185">Reference proteome</keyword>
<evidence type="ECO:0000313" key="2">
    <source>
        <dbReference type="EMBL" id="QJW84349.1"/>
    </source>
</evidence>
<sequence length="130" mass="14394">MNEIQTQSQSDTESPSPEEHISDVRALLIEQLRVVKQAPIATLAEEIKRGRAMSELSQVIVNSAKVEVEYIQAVKGASESTFLQEKEEKRLPHIPTTPQSPLPSADAVTRIGPPNNHPWRAGITRHQLKG</sequence>
<accession>A0ABX6P497</accession>
<proteinExistence type="predicted"/>
<gene>
    <name evidence="2" type="ORF">HK414_12930</name>
</gene>
<reference evidence="2 3" key="1">
    <citation type="submission" date="2020-05" db="EMBL/GenBank/DDBJ databases">
        <title>Ramlibacter rhizophilus sp. nov., isolated from rhizosphere soil of national flower Mugunghwa from South Korea.</title>
        <authorList>
            <person name="Zheng-Fei Y."/>
            <person name="Huan T."/>
        </authorList>
    </citation>
    <scope>NUCLEOTIDE SEQUENCE [LARGE SCALE GENOMIC DNA]</scope>
    <source>
        <strain evidence="2 3">H242</strain>
    </source>
</reference>
<evidence type="ECO:0000256" key="1">
    <source>
        <dbReference type="SAM" id="MobiDB-lite"/>
    </source>
</evidence>